<sequence>MLIHKLLSALFLNIFFDGTKIEEHLIESSVPIAFRITKFSVGLPREICSSYARIDFGNFTTGKLCGRRQHVSDWIHYWKIVEEKKLRVAVTSVGESTGQFRIRWRPAIDLPSVNLKSTKSCTIDDVRETIEKNQFADKDLNDALKLLRKMKVSSFFSKIPNQRRVKERCSPGQHLPCLRIENEQANFKAFLIDVFEKKISGCNDRIKARWKLQFSKQLESGN</sequence>
<accession>E4XJ45</accession>
<dbReference type="AlphaFoldDB" id="E4XJ45"/>
<feature type="signal peptide" evidence="1">
    <location>
        <begin position="1"/>
        <end position="21"/>
    </location>
</feature>
<dbReference type="InParanoid" id="E4XJ45"/>
<evidence type="ECO:0000256" key="1">
    <source>
        <dbReference type="SAM" id="SignalP"/>
    </source>
</evidence>
<organism evidence="2">
    <name type="scientific">Oikopleura dioica</name>
    <name type="common">Tunicate</name>
    <dbReference type="NCBI Taxonomy" id="34765"/>
    <lineage>
        <taxon>Eukaryota</taxon>
        <taxon>Metazoa</taxon>
        <taxon>Chordata</taxon>
        <taxon>Tunicata</taxon>
        <taxon>Appendicularia</taxon>
        <taxon>Copelata</taxon>
        <taxon>Oikopleuridae</taxon>
        <taxon>Oikopleura</taxon>
    </lineage>
</organism>
<keyword evidence="1" id="KW-0732">Signal</keyword>
<protein>
    <submittedName>
        <fullName evidence="2">Uncharacterized protein</fullName>
    </submittedName>
</protein>
<proteinExistence type="predicted"/>
<dbReference type="EMBL" id="FN653057">
    <property type="protein sequence ID" value="CBY10488.1"/>
    <property type="molecule type" value="Genomic_DNA"/>
</dbReference>
<evidence type="ECO:0000313" key="3">
    <source>
        <dbReference type="Proteomes" id="UP000001307"/>
    </source>
</evidence>
<keyword evidence="3" id="KW-1185">Reference proteome</keyword>
<name>E4XJ45_OIKDI</name>
<reference evidence="2" key="1">
    <citation type="journal article" date="2010" name="Science">
        <title>Plasticity of animal genome architecture unmasked by rapid evolution of a pelagic tunicate.</title>
        <authorList>
            <person name="Denoeud F."/>
            <person name="Henriet S."/>
            <person name="Mungpakdee S."/>
            <person name="Aury J.M."/>
            <person name="Da Silva C."/>
            <person name="Brinkmann H."/>
            <person name="Mikhaleva J."/>
            <person name="Olsen L.C."/>
            <person name="Jubin C."/>
            <person name="Canestro C."/>
            <person name="Bouquet J.M."/>
            <person name="Danks G."/>
            <person name="Poulain J."/>
            <person name="Campsteijn C."/>
            <person name="Adamski M."/>
            <person name="Cross I."/>
            <person name="Yadetie F."/>
            <person name="Muffato M."/>
            <person name="Louis A."/>
            <person name="Butcher S."/>
            <person name="Tsagkogeorga G."/>
            <person name="Konrad A."/>
            <person name="Singh S."/>
            <person name="Jensen M.F."/>
            <person name="Cong E.H."/>
            <person name="Eikeseth-Otteraa H."/>
            <person name="Noel B."/>
            <person name="Anthouard V."/>
            <person name="Porcel B.M."/>
            <person name="Kachouri-Lafond R."/>
            <person name="Nishino A."/>
            <person name="Ugolini M."/>
            <person name="Chourrout P."/>
            <person name="Nishida H."/>
            <person name="Aasland R."/>
            <person name="Huzurbazar S."/>
            <person name="Westhof E."/>
            <person name="Delsuc F."/>
            <person name="Lehrach H."/>
            <person name="Reinhardt R."/>
            <person name="Weissenbach J."/>
            <person name="Roy S.W."/>
            <person name="Artiguenave F."/>
            <person name="Postlethwait J.H."/>
            <person name="Manak J.R."/>
            <person name="Thompson E.M."/>
            <person name="Jaillon O."/>
            <person name="Du Pasquier L."/>
            <person name="Boudinot P."/>
            <person name="Liberles D.A."/>
            <person name="Volff J.N."/>
            <person name="Philippe H."/>
            <person name="Lenhard B."/>
            <person name="Roest Crollius H."/>
            <person name="Wincker P."/>
            <person name="Chourrout D."/>
        </authorList>
    </citation>
    <scope>NUCLEOTIDE SEQUENCE [LARGE SCALE GENOMIC DNA]</scope>
</reference>
<feature type="chain" id="PRO_5003190356" evidence="1">
    <location>
        <begin position="22"/>
        <end position="222"/>
    </location>
</feature>
<gene>
    <name evidence="2" type="ORF">GSOID_T00012626001</name>
</gene>
<dbReference type="Proteomes" id="UP000001307">
    <property type="component" value="Unassembled WGS sequence"/>
</dbReference>
<evidence type="ECO:0000313" key="2">
    <source>
        <dbReference type="EMBL" id="CBY10488.1"/>
    </source>
</evidence>